<accession>A0A6C0IZ06</accession>
<organism evidence="1">
    <name type="scientific">viral metagenome</name>
    <dbReference type="NCBI Taxonomy" id="1070528"/>
    <lineage>
        <taxon>unclassified sequences</taxon>
        <taxon>metagenomes</taxon>
        <taxon>organismal metagenomes</taxon>
    </lineage>
</organism>
<dbReference type="EMBL" id="MN740292">
    <property type="protein sequence ID" value="QHT98282.1"/>
    <property type="molecule type" value="Genomic_DNA"/>
</dbReference>
<proteinExistence type="predicted"/>
<name>A0A6C0IZ06_9ZZZZ</name>
<sequence>MAVSMATKAIVFTGTLAAVTFIDSIRVFNEYKKIDTKVNK</sequence>
<evidence type="ECO:0000313" key="1">
    <source>
        <dbReference type="EMBL" id="QHT98282.1"/>
    </source>
</evidence>
<dbReference type="AlphaFoldDB" id="A0A6C0IZ06"/>
<reference evidence="1" key="1">
    <citation type="journal article" date="2020" name="Nature">
        <title>Giant virus diversity and host interactions through global metagenomics.</title>
        <authorList>
            <person name="Schulz F."/>
            <person name="Roux S."/>
            <person name="Paez-Espino D."/>
            <person name="Jungbluth S."/>
            <person name="Walsh D.A."/>
            <person name="Denef V.J."/>
            <person name="McMahon K.D."/>
            <person name="Konstantinidis K.T."/>
            <person name="Eloe-Fadrosh E.A."/>
            <person name="Kyrpides N.C."/>
            <person name="Woyke T."/>
        </authorList>
    </citation>
    <scope>NUCLEOTIDE SEQUENCE</scope>
    <source>
        <strain evidence="1">GVMAG-M-3300025652-16</strain>
    </source>
</reference>
<protein>
    <submittedName>
        <fullName evidence="1">Uncharacterized protein</fullName>
    </submittedName>
</protein>